<proteinExistence type="predicted"/>
<accession>A0A5S6QC64</accession>
<evidence type="ECO:0000313" key="1">
    <source>
        <dbReference type="Proteomes" id="UP000046395"/>
    </source>
</evidence>
<name>A0A5S6QC64_TRIMR</name>
<dbReference type="AlphaFoldDB" id="A0A5S6QC64"/>
<sequence>MHLAQALSACERDVPLGIVMIGCPSMQVTFAKVPAVSMGVPLTRTANSGLAQRRATRTCVGTGVPLLAGFPFFEYRHVELRLTVFAARRCFVEANDVVRYRNAYTASAEPTIRGIIAIPLTFPYSRHLGKRWSLEVGRWRVHTSARECTVWSKQEWRSFPCYRFSPTGTPPKLCRLPRWRQYDQAFGDQGGAIAFLPSPSKGPIGQTSRRVEQPTPFSPFSSGNLQVDSSNSLFAALNFDSCLDLLTIKAPQAGTVVLVPTGWASAARFAEQLTNAWRNVIFFRTATSHCGLIFPDRGLAAEQSRCFRLAAPVPLFERFPNGGESQRIGDQLRRTA</sequence>
<dbReference type="WBParaSite" id="TMUE_1000004784.1">
    <property type="protein sequence ID" value="TMUE_1000004784.1"/>
    <property type="gene ID" value="WBGene00294224"/>
</dbReference>
<organism evidence="1 2">
    <name type="scientific">Trichuris muris</name>
    <name type="common">Mouse whipworm</name>
    <dbReference type="NCBI Taxonomy" id="70415"/>
    <lineage>
        <taxon>Eukaryota</taxon>
        <taxon>Metazoa</taxon>
        <taxon>Ecdysozoa</taxon>
        <taxon>Nematoda</taxon>
        <taxon>Enoplea</taxon>
        <taxon>Dorylaimia</taxon>
        <taxon>Trichinellida</taxon>
        <taxon>Trichuridae</taxon>
        <taxon>Trichuris</taxon>
    </lineage>
</organism>
<reference evidence="2" key="1">
    <citation type="submission" date="2019-12" db="UniProtKB">
        <authorList>
            <consortium name="WormBaseParasite"/>
        </authorList>
    </citation>
    <scope>IDENTIFICATION</scope>
</reference>
<keyword evidence="1" id="KW-1185">Reference proteome</keyword>
<evidence type="ECO:0000313" key="2">
    <source>
        <dbReference type="WBParaSite" id="TMUE_1000004784.1"/>
    </source>
</evidence>
<dbReference type="Proteomes" id="UP000046395">
    <property type="component" value="Unassembled WGS sequence"/>
</dbReference>
<protein>
    <submittedName>
        <fullName evidence="2">Uncharacterized protein</fullName>
    </submittedName>
</protein>